<dbReference type="InterPro" id="IPR011876">
    <property type="entry name" value="IsopentenylPP_isomerase_typ1"/>
</dbReference>
<reference evidence="10" key="1">
    <citation type="submission" date="2021-02" db="EMBL/GenBank/DDBJ databases">
        <authorList>
            <person name="Nowell W R."/>
        </authorList>
    </citation>
    <scope>NUCLEOTIDE SEQUENCE</scope>
</reference>
<dbReference type="AlphaFoldDB" id="A0A814SBR8"/>
<dbReference type="CDD" id="cd02885">
    <property type="entry name" value="NUDIX_IPP_Isomerase"/>
    <property type="match status" value="1"/>
</dbReference>
<organism evidence="10 11">
    <name type="scientific">Rotaria sordida</name>
    <dbReference type="NCBI Taxonomy" id="392033"/>
    <lineage>
        <taxon>Eukaryota</taxon>
        <taxon>Metazoa</taxon>
        <taxon>Spiralia</taxon>
        <taxon>Gnathifera</taxon>
        <taxon>Rotifera</taxon>
        <taxon>Eurotatoria</taxon>
        <taxon>Bdelloidea</taxon>
        <taxon>Philodinida</taxon>
        <taxon>Philodinidae</taxon>
        <taxon>Rotaria</taxon>
    </lineage>
</organism>
<keyword evidence="6" id="KW-0414">Isoprene biosynthesis</keyword>
<dbReference type="PANTHER" id="PTHR10885">
    <property type="entry name" value="ISOPENTENYL-DIPHOSPHATE DELTA-ISOMERASE"/>
    <property type="match status" value="1"/>
</dbReference>
<evidence type="ECO:0000256" key="4">
    <source>
        <dbReference type="ARBA" id="ARBA00007579"/>
    </source>
</evidence>
<dbReference type="SUPFAM" id="SSF55811">
    <property type="entry name" value="Nudix"/>
    <property type="match status" value="1"/>
</dbReference>
<evidence type="ECO:0000256" key="2">
    <source>
        <dbReference type="ARBA" id="ARBA00003951"/>
    </source>
</evidence>
<comment type="similarity">
    <text evidence="4">Belongs to the IPP isomerase type 1 family.</text>
</comment>
<evidence type="ECO:0000313" key="11">
    <source>
        <dbReference type="Proteomes" id="UP000663870"/>
    </source>
</evidence>
<sequence>MIKSIIQCPINIIVSSYRNLASLVKHQNLDFLDKYDPQQVSLLYEPLMIVDQNDRIIGQTTKKDAHLLSNIESEQSLIHRAFSFFLFDNSTFPSRLILQQRSSEKITYPLLWANTCCSHPLYNDIEINGINGVKHAVIRRIKYELGYEYDLELIYLTRIFYQARNIPDDGIFGESEIDYIIIAKHKQNSQLNLLNDFKINKNEVKHIKAMTLKECEDLVEQGVTTPWFTRIVREGLLAKWWSAFDRQELNKDSQASDEIIRL</sequence>
<dbReference type="PIRSF" id="PIRSF018427">
    <property type="entry name" value="Isopntndiph_ism"/>
    <property type="match status" value="1"/>
</dbReference>
<evidence type="ECO:0000313" key="9">
    <source>
        <dbReference type="EMBL" id="CAF0969375.1"/>
    </source>
</evidence>
<evidence type="ECO:0000313" key="10">
    <source>
        <dbReference type="EMBL" id="CAF1145964.1"/>
    </source>
</evidence>
<evidence type="ECO:0000256" key="1">
    <source>
        <dbReference type="ARBA" id="ARBA00000374"/>
    </source>
</evidence>
<dbReference type="InterPro" id="IPR015797">
    <property type="entry name" value="NUDIX_hydrolase-like_dom_sf"/>
</dbReference>
<comment type="function">
    <text evidence="2">Catalyzes the 1,3-allylic rearrangement of the homoallylic substrate isopentenyl (IPP) to its highly electrophilic allylic isomer, dimethylallyl diphosphate (DMAPP).</text>
</comment>
<feature type="domain" description="Nudix hydrolase" evidence="8">
    <location>
        <begin position="77"/>
        <end position="234"/>
    </location>
</feature>
<protein>
    <recommendedName>
        <fullName evidence="5">isopentenyl-diphosphate Delta-isomerase</fullName>
        <ecNumber evidence="5">5.3.3.2</ecNumber>
    </recommendedName>
</protein>
<dbReference type="InterPro" id="IPR000086">
    <property type="entry name" value="NUDIX_hydrolase_dom"/>
</dbReference>
<dbReference type="PANTHER" id="PTHR10885:SF0">
    <property type="entry name" value="ISOPENTENYL-DIPHOSPHATE DELTA-ISOMERASE"/>
    <property type="match status" value="1"/>
</dbReference>
<evidence type="ECO:0000256" key="6">
    <source>
        <dbReference type="ARBA" id="ARBA00023229"/>
    </source>
</evidence>
<evidence type="ECO:0000256" key="5">
    <source>
        <dbReference type="ARBA" id="ARBA00012057"/>
    </source>
</evidence>
<dbReference type="GO" id="GO:0050992">
    <property type="term" value="P:dimethylallyl diphosphate biosynthetic process"/>
    <property type="evidence" value="ECO:0007669"/>
    <property type="project" value="UniProtKB-UniPathway"/>
</dbReference>
<gene>
    <name evidence="10" type="ORF">JXQ802_LOCUS21470</name>
    <name evidence="9" type="ORF">PYM288_LOCUS13027</name>
</gene>
<keyword evidence="11" id="KW-1185">Reference proteome</keyword>
<dbReference type="EMBL" id="CAJNOH010000253">
    <property type="protein sequence ID" value="CAF0969375.1"/>
    <property type="molecule type" value="Genomic_DNA"/>
</dbReference>
<dbReference type="PROSITE" id="PS51462">
    <property type="entry name" value="NUDIX"/>
    <property type="match status" value="1"/>
</dbReference>
<dbReference type="EC" id="5.3.3.2" evidence="5"/>
<keyword evidence="7" id="KW-0413">Isomerase</keyword>
<evidence type="ECO:0000256" key="7">
    <source>
        <dbReference type="ARBA" id="ARBA00023235"/>
    </source>
</evidence>
<proteinExistence type="inferred from homology"/>
<accession>A0A814SBR8</accession>
<dbReference type="EMBL" id="CAJNOL010000633">
    <property type="protein sequence ID" value="CAF1145964.1"/>
    <property type="molecule type" value="Genomic_DNA"/>
</dbReference>
<dbReference type="NCBIfam" id="TIGR02150">
    <property type="entry name" value="IPP_isom_1"/>
    <property type="match status" value="1"/>
</dbReference>
<dbReference type="UniPathway" id="UPA00059">
    <property type="reaction ID" value="UER00104"/>
</dbReference>
<name>A0A814SBR8_9BILA</name>
<dbReference type="Gene3D" id="3.90.79.10">
    <property type="entry name" value="Nucleoside Triphosphate Pyrophosphohydrolase"/>
    <property type="match status" value="1"/>
</dbReference>
<comment type="caution">
    <text evidence="10">The sequence shown here is derived from an EMBL/GenBank/DDBJ whole genome shotgun (WGS) entry which is preliminary data.</text>
</comment>
<dbReference type="Proteomes" id="UP000663854">
    <property type="component" value="Unassembled WGS sequence"/>
</dbReference>
<dbReference type="GO" id="GO:0004452">
    <property type="term" value="F:isopentenyl-diphosphate delta-isomerase activity"/>
    <property type="evidence" value="ECO:0007669"/>
    <property type="project" value="UniProtKB-EC"/>
</dbReference>
<comment type="pathway">
    <text evidence="3">Isoprenoid biosynthesis; dimethylallyl diphosphate biosynthesis; dimethylallyl diphosphate from isopentenyl diphosphate: step 1/1.</text>
</comment>
<evidence type="ECO:0000256" key="3">
    <source>
        <dbReference type="ARBA" id="ARBA00004826"/>
    </source>
</evidence>
<evidence type="ECO:0000259" key="8">
    <source>
        <dbReference type="PROSITE" id="PS51462"/>
    </source>
</evidence>
<dbReference type="GO" id="GO:0005737">
    <property type="term" value="C:cytoplasm"/>
    <property type="evidence" value="ECO:0007669"/>
    <property type="project" value="TreeGrafter"/>
</dbReference>
<dbReference type="GO" id="GO:0009240">
    <property type="term" value="P:isopentenyl diphosphate biosynthetic process"/>
    <property type="evidence" value="ECO:0007669"/>
    <property type="project" value="TreeGrafter"/>
</dbReference>
<comment type="catalytic activity">
    <reaction evidence="1">
        <text>isopentenyl diphosphate = dimethylallyl diphosphate</text>
        <dbReference type="Rhea" id="RHEA:23284"/>
        <dbReference type="ChEBI" id="CHEBI:57623"/>
        <dbReference type="ChEBI" id="CHEBI:128769"/>
        <dbReference type="EC" id="5.3.3.2"/>
    </reaction>
</comment>
<dbReference type="Proteomes" id="UP000663870">
    <property type="component" value="Unassembled WGS sequence"/>
</dbReference>